<name>A0A979FYD3_HYAAZ</name>
<dbReference type="InterPro" id="IPR039267">
    <property type="entry name" value="Lsm11"/>
</dbReference>
<dbReference type="InterPro" id="IPR010920">
    <property type="entry name" value="LSM_dom_sf"/>
</dbReference>
<feature type="compositionally biased region" description="Polar residues" evidence="1">
    <location>
        <begin position="255"/>
        <end position="275"/>
    </location>
</feature>
<evidence type="ECO:0000313" key="2">
    <source>
        <dbReference type="Proteomes" id="UP000694843"/>
    </source>
</evidence>
<feature type="compositionally biased region" description="Low complexity" evidence="1">
    <location>
        <begin position="210"/>
        <end position="223"/>
    </location>
</feature>
<accession>A0A979FYD3</accession>
<dbReference type="PANTHER" id="PTHR21415">
    <property type="entry name" value="U7 SNRNA-ASSOCIATED SM-LIKE PROTEIN LSM11"/>
    <property type="match status" value="1"/>
</dbReference>
<keyword evidence="2" id="KW-1185">Reference proteome</keyword>
<dbReference type="GO" id="GO:0005683">
    <property type="term" value="C:U7 snRNP"/>
    <property type="evidence" value="ECO:0007669"/>
    <property type="project" value="TreeGrafter"/>
</dbReference>
<dbReference type="SUPFAM" id="SSF50182">
    <property type="entry name" value="Sm-like ribonucleoproteins"/>
    <property type="match status" value="1"/>
</dbReference>
<reference evidence="3" key="1">
    <citation type="submission" date="2025-08" db="UniProtKB">
        <authorList>
            <consortium name="RefSeq"/>
        </authorList>
    </citation>
    <scope>IDENTIFICATION</scope>
    <source>
        <tissue evidence="3">Whole organism</tissue>
    </source>
</reference>
<protein>
    <submittedName>
        <fullName evidence="3">Uncharacterized protein LOC108667446</fullName>
    </submittedName>
</protein>
<feature type="region of interest" description="Disordered" evidence="1">
    <location>
        <begin position="406"/>
        <end position="436"/>
    </location>
</feature>
<feature type="compositionally biased region" description="Basic and acidic residues" evidence="1">
    <location>
        <begin position="406"/>
        <end position="419"/>
    </location>
</feature>
<dbReference type="Proteomes" id="UP000694843">
    <property type="component" value="Unplaced"/>
</dbReference>
<gene>
    <name evidence="3" type="primary">LOC108667446</name>
</gene>
<dbReference type="AlphaFoldDB" id="A0A979FYD3"/>
<dbReference type="Gene3D" id="2.30.30.100">
    <property type="match status" value="1"/>
</dbReference>
<sequence length="542" mass="58396">MKMAHRRKTIDFFDKNFNPDLDLNNPDVLLPFDEDVPAEESLDSVREKLHSKDLSSLPSNPEVVGPGGIPRAQTKMAPIQRNFTPDQAAIPAKTKPVRNVLTRMAAADGPLAMLLSAKNNASVVKVYTRSERGVRSVLTGRVVAFDKHFNLALRDVAELFAARRRYTRHAIDGKSEDFVTVADLSIKETDADEKLAIEQLRRTGGKPRSTKTQSTSYTTTATSSPLQEFLAAVKDKTLADESAPPELKASEGQRSKQQPGATTKSEPGTSESRVSGSFMAGTGKRSESRITPYTKPGTLKPSDSKASTSRVLAPSPCEPKAAGSSELLDSAIHETSFSGSPRYPTRTPRSGTSSCLQQSNTPQDHSLVRASVRGCKFVKVDGAGLDSHAMRESLMLQKALATRLADSPRDYDESFDSRRTSQTKSKGRDNAQGKNKADVIFERAGISSACGDSESELESLTWLASGAASGDRTATLASASGTSASAGGASASAATKIFASTFSSGQEKSNKRKRVKKKLEIRRRFVKQLLVRGENVVLVNVL</sequence>
<proteinExistence type="predicted"/>
<dbReference type="KEGG" id="hazt:108667446"/>
<dbReference type="CTD" id="134353"/>
<feature type="compositionally biased region" description="Polar residues" evidence="1">
    <location>
        <begin position="347"/>
        <end position="364"/>
    </location>
</feature>
<dbReference type="RefSeq" id="XP_047741384.1">
    <property type="nucleotide sequence ID" value="XM_047885428.1"/>
</dbReference>
<evidence type="ECO:0000256" key="1">
    <source>
        <dbReference type="SAM" id="MobiDB-lite"/>
    </source>
</evidence>
<dbReference type="GO" id="GO:0006398">
    <property type="term" value="P:mRNA 3'-end processing by stem-loop binding and cleavage"/>
    <property type="evidence" value="ECO:0007669"/>
    <property type="project" value="TreeGrafter"/>
</dbReference>
<feature type="region of interest" description="Disordered" evidence="1">
    <location>
        <begin position="238"/>
        <end position="367"/>
    </location>
</feature>
<feature type="region of interest" description="Disordered" evidence="1">
    <location>
        <begin position="198"/>
        <end position="223"/>
    </location>
</feature>
<dbReference type="GO" id="GO:0071209">
    <property type="term" value="F:U7 snRNA binding"/>
    <property type="evidence" value="ECO:0007669"/>
    <property type="project" value="InterPro"/>
</dbReference>
<dbReference type="PANTHER" id="PTHR21415:SF1">
    <property type="entry name" value="U7 SNRNA-ASSOCIATED SM-LIKE PROTEIN LSM11"/>
    <property type="match status" value="1"/>
</dbReference>
<organism evidence="2 3">
    <name type="scientific">Hyalella azteca</name>
    <name type="common">Amphipod</name>
    <dbReference type="NCBI Taxonomy" id="294128"/>
    <lineage>
        <taxon>Eukaryota</taxon>
        <taxon>Metazoa</taxon>
        <taxon>Ecdysozoa</taxon>
        <taxon>Arthropoda</taxon>
        <taxon>Crustacea</taxon>
        <taxon>Multicrustacea</taxon>
        <taxon>Malacostraca</taxon>
        <taxon>Eumalacostraca</taxon>
        <taxon>Peracarida</taxon>
        <taxon>Amphipoda</taxon>
        <taxon>Senticaudata</taxon>
        <taxon>Talitrida</taxon>
        <taxon>Talitroidea</taxon>
        <taxon>Hyalellidae</taxon>
        <taxon>Hyalella</taxon>
    </lineage>
</organism>
<dbReference type="GeneID" id="108667446"/>
<feature type="compositionally biased region" description="Basic and acidic residues" evidence="1">
    <location>
        <begin position="426"/>
        <end position="436"/>
    </location>
</feature>
<evidence type="ECO:0000313" key="3">
    <source>
        <dbReference type="RefSeq" id="XP_047741384.1"/>
    </source>
</evidence>